<protein>
    <submittedName>
        <fullName evidence="1">Uncharacterized protein</fullName>
    </submittedName>
</protein>
<sequence length="150" mass="17320">MRGYNIDDYIGKRFNHLTLIKNLNKLDKNNSKLALFKCDCGNIKELVFTQVLSGEVTSCSCKNKGKNSNLTLKSVRNKKIEFYQNKTQKNNKTGCTGISCVNGKYRARINVNHKSKHLGYFDNLQDAITARKDAEEKYFKPILDKYEKKR</sequence>
<reference evidence="1" key="1">
    <citation type="journal article" date="2021" name="Proc. Natl. Acad. Sci. U.S.A.">
        <title>A Catalog of Tens of Thousands of Viruses from Human Metagenomes Reveals Hidden Associations with Chronic Diseases.</title>
        <authorList>
            <person name="Tisza M.J."/>
            <person name="Buck C.B."/>
        </authorList>
    </citation>
    <scope>NUCLEOTIDE SEQUENCE</scope>
    <source>
        <strain evidence="1">Ct5wd11</strain>
    </source>
</reference>
<dbReference type="SUPFAM" id="SSF54171">
    <property type="entry name" value="DNA-binding domain"/>
    <property type="match status" value="1"/>
</dbReference>
<dbReference type="InterPro" id="IPR016177">
    <property type="entry name" value="DNA-bd_dom_sf"/>
</dbReference>
<dbReference type="GO" id="GO:0003677">
    <property type="term" value="F:DNA binding"/>
    <property type="evidence" value="ECO:0007669"/>
    <property type="project" value="InterPro"/>
</dbReference>
<name>A0A8S5SR04_9CAUD</name>
<accession>A0A8S5SR04</accession>
<proteinExistence type="predicted"/>
<evidence type="ECO:0000313" key="1">
    <source>
        <dbReference type="EMBL" id="DAF53485.1"/>
    </source>
</evidence>
<organism evidence="1">
    <name type="scientific">Siphoviridae sp. ct5wd11</name>
    <dbReference type="NCBI Taxonomy" id="2827781"/>
    <lineage>
        <taxon>Viruses</taxon>
        <taxon>Duplodnaviria</taxon>
        <taxon>Heunggongvirae</taxon>
        <taxon>Uroviricota</taxon>
        <taxon>Caudoviricetes</taxon>
    </lineage>
</organism>
<dbReference type="EMBL" id="BK032654">
    <property type="protein sequence ID" value="DAF53485.1"/>
    <property type="molecule type" value="Genomic_DNA"/>
</dbReference>